<dbReference type="WBParaSite" id="PTRK_0000176100.1">
    <property type="protein sequence ID" value="PTRK_0000176100.1"/>
    <property type="gene ID" value="PTRK_0000176100"/>
</dbReference>
<reference evidence="3" key="1">
    <citation type="submission" date="2017-02" db="UniProtKB">
        <authorList>
            <consortium name="WormBaseParasite"/>
        </authorList>
    </citation>
    <scope>IDENTIFICATION</scope>
</reference>
<proteinExistence type="predicted"/>
<feature type="compositionally biased region" description="Basic and acidic residues" evidence="1">
    <location>
        <begin position="77"/>
        <end position="90"/>
    </location>
</feature>
<dbReference type="Proteomes" id="UP000038045">
    <property type="component" value="Unplaced"/>
</dbReference>
<protein>
    <submittedName>
        <fullName evidence="3">Ovule protein</fullName>
    </submittedName>
</protein>
<accession>A0A0N4Z436</accession>
<evidence type="ECO:0000313" key="2">
    <source>
        <dbReference type="Proteomes" id="UP000038045"/>
    </source>
</evidence>
<organism evidence="2 3">
    <name type="scientific">Parastrongyloides trichosuri</name>
    <name type="common">Possum-specific nematode worm</name>
    <dbReference type="NCBI Taxonomy" id="131310"/>
    <lineage>
        <taxon>Eukaryota</taxon>
        <taxon>Metazoa</taxon>
        <taxon>Ecdysozoa</taxon>
        <taxon>Nematoda</taxon>
        <taxon>Chromadorea</taxon>
        <taxon>Rhabditida</taxon>
        <taxon>Tylenchina</taxon>
        <taxon>Panagrolaimomorpha</taxon>
        <taxon>Strongyloidoidea</taxon>
        <taxon>Strongyloididae</taxon>
        <taxon>Parastrongyloides</taxon>
    </lineage>
</organism>
<dbReference type="AlphaFoldDB" id="A0A0N4Z436"/>
<keyword evidence="2" id="KW-1185">Reference proteome</keyword>
<feature type="region of interest" description="Disordered" evidence="1">
    <location>
        <begin position="72"/>
        <end position="94"/>
    </location>
</feature>
<sequence>MVEELKDIKASCVHEWNEREKKREEADEKIKSLNAQINSIRNPEFHILRGCNYEITIEDAIEEESIRSEFFSESEMDESRVVEPKNRECDSPSCAVETLPTTQKIHWKGQDKL</sequence>
<evidence type="ECO:0000313" key="3">
    <source>
        <dbReference type="WBParaSite" id="PTRK_0000176100.1"/>
    </source>
</evidence>
<name>A0A0N4Z436_PARTI</name>
<evidence type="ECO:0000256" key="1">
    <source>
        <dbReference type="SAM" id="MobiDB-lite"/>
    </source>
</evidence>